<dbReference type="InterPro" id="IPR007130">
    <property type="entry name" value="DAGAT"/>
</dbReference>
<evidence type="ECO:0000256" key="7">
    <source>
        <dbReference type="ARBA" id="ARBA00022989"/>
    </source>
</evidence>
<evidence type="ECO:0000256" key="5">
    <source>
        <dbReference type="ARBA" id="ARBA00022692"/>
    </source>
</evidence>
<feature type="transmembrane region" description="Helical" evidence="11">
    <location>
        <begin position="40"/>
        <end position="66"/>
    </location>
</feature>
<dbReference type="Proteomes" id="UP001214576">
    <property type="component" value="Unassembled WGS sequence"/>
</dbReference>
<dbReference type="GO" id="GO:0005789">
    <property type="term" value="C:endoplasmic reticulum membrane"/>
    <property type="evidence" value="ECO:0007669"/>
    <property type="project" value="UniProtKB-SubCell"/>
</dbReference>
<dbReference type="GO" id="GO:0004144">
    <property type="term" value="F:diacylglycerol O-acyltransferase activity"/>
    <property type="evidence" value="ECO:0007669"/>
    <property type="project" value="TreeGrafter"/>
</dbReference>
<evidence type="ECO:0000256" key="10">
    <source>
        <dbReference type="ARBA" id="ARBA00023315"/>
    </source>
</evidence>
<dbReference type="PANTHER" id="PTHR12317:SF74">
    <property type="entry name" value="2-ACYLGLYCEROL O-ACYLTRANSFERASE 2"/>
    <property type="match status" value="1"/>
</dbReference>
<comment type="caution">
    <text evidence="12">The sequence shown here is derived from an EMBL/GenBank/DDBJ whole genome shotgun (WGS) entry which is preliminary data.</text>
</comment>
<feature type="transmembrane region" description="Helical" evidence="11">
    <location>
        <begin position="15"/>
        <end position="34"/>
    </location>
</feature>
<reference evidence="12" key="1">
    <citation type="submission" date="2022-03" db="EMBL/GenBank/DDBJ databases">
        <title>Genomic analyses of argali, domestic sheep and their hybrids provide insights into chromosomal evolution, heterosis and genetic basis of agronomic traits.</title>
        <authorList>
            <person name="Li M."/>
        </authorList>
    </citation>
    <scope>NUCLEOTIDE SEQUENCE</scope>
    <source>
        <strain evidence="12">CAU-MHL-2022a</strain>
        <tissue evidence="12">Skin</tissue>
    </source>
</reference>
<proteinExistence type="inferred from homology"/>
<dbReference type="AlphaFoldDB" id="A0AAD4TZC8"/>
<dbReference type="GO" id="GO:0006651">
    <property type="term" value="P:diacylglycerol biosynthetic process"/>
    <property type="evidence" value="ECO:0007669"/>
    <property type="project" value="TreeGrafter"/>
</dbReference>
<evidence type="ECO:0000256" key="2">
    <source>
        <dbReference type="ARBA" id="ARBA00005420"/>
    </source>
</evidence>
<dbReference type="EMBL" id="JAKZEL010000014">
    <property type="protein sequence ID" value="KAI4537393.1"/>
    <property type="molecule type" value="Genomic_DNA"/>
</dbReference>
<evidence type="ECO:0000256" key="1">
    <source>
        <dbReference type="ARBA" id="ARBA00004477"/>
    </source>
</evidence>
<protein>
    <recommendedName>
        <fullName evidence="14">Acyltransferase</fullName>
    </recommendedName>
</protein>
<sequence>MVKFAPLSVPWERRLQTFVVLQWIFSFVVLAHTLTQEAQICIAVFIGLLFTRFWIFSVLYAVWWYLDLSKPWRGGRRSEALRRCVIWRYMKDYFPISLVKTAHLDPSRNYLAGFHPHGVLATGAFTNLCTESTGFSSLFPGIRPHLMMLNLWFWTPFFRDYIMSGGLVPVDKESAAHILSREGGGNLMAIIVGGVQEALDSRPGGYKLVLRNRKGFIRLALMHGAALVPIFSFGENDIFKQVENSPGSWVRWFQDRLQKIVRVSIPLFYGRGVFQYSFGLMPYRRPITTVALLCHVVFIGLLFTRFWIISILYAVWWYLDRAKPWQGSRHIDVLRRWAVWKHMKDYFPISLVKTAELDPSRNYLTGYHPHGIAAVRAFTNLCTDGTGFPSLFPGICSHLMMLNLWFWAPVFRDYITIGGMVAADKESVSHILSREGVGNLLAIIVGGVQEALDARSGGYKLELLNRKGFIRLALMHGAALMPIFSFGENDIYEQVENSPGTWLRWFQDGLQKVTGGSMPLFYGRGVFQYSFGLMPYHRPVTTVVEKPIEVQKTPHPSQEEVDRLHQRYMKELENLFEAHKLKYNIPRDQHLEFY</sequence>
<evidence type="ECO:0000313" key="13">
    <source>
        <dbReference type="Proteomes" id="UP001214576"/>
    </source>
</evidence>
<evidence type="ECO:0008006" key="14">
    <source>
        <dbReference type="Google" id="ProtNLM"/>
    </source>
</evidence>
<evidence type="ECO:0000256" key="6">
    <source>
        <dbReference type="ARBA" id="ARBA00022824"/>
    </source>
</evidence>
<name>A0AAD4TZC8_OVIAM</name>
<evidence type="ECO:0000256" key="9">
    <source>
        <dbReference type="ARBA" id="ARBA00023136"/>
    </source>
</evidence>
<keyword evidence="6" id="KW-0256">Endoplasmic reticulum</keyword>
<evidence type="ECO:0000256" key="3">
    <source>
        <dbReference type="ARBA" id="ARBA00022516"/>
    </source>
</evidence>
<dbReference type="PANTHER" id="PTHR12317">
    <property type="entry name" value="DIACYLGLYCEROL O-ACYLTRANSFERASE"/>
    <property type="match status" value="1"/>
</dbReference>
<evidence type="ECO:0000256" key="8">
    <source>
        <dbReference type="ARBA" id="ARBA00023098"/>
    </source>
</evidence>
<keyword evidence="9 11" id="KW-0472">Membrane</keyword>
<keyword evidence="5 11" id="KW-0812">Transmembrane</keyword>
<dbReference type="CDD" id="cd07987">
    <property type="entry name" value="LPLAT_MGAT-like"/>
    <property type="match status" value="2"/>
</dbReference>
<evidence type="ECO:0000313" key="12">
    <source>
        <dbReference type="EMBL" id="KAI4537393.1"/>
    </source>
</evidence>
<keyword evidence="7 11" id="KW-1133">Transmembrane helix</keyword>
<feature type="transmembrane region" description="Helical" evidence="11">
    <location>
        <begin position="290"/>
        <end position="319"/>
    </location>
</feature>
<dbReference type="Pfam" id="PF03982">
    <property type="entry name" value="DAGAT"/>
    <property type="match status" value="2"/>
</dbReference>
<comment type="similarity">
    <text evidence="2">Belongs to the diacylglycerol acyltransferase family.</text>
</comment>
<dbReference type="GO" id="GO:0019432">
    <property type="term" value="P:triglyceride biosynthetic process"/>
    <property type="evidence" value="ECO:0007669"/>
    <property type="project" value="TreeGrafter"/>
</dbReference>
<keyword evidence="3" id="KW-0444">Lipid biosynthesis</keyword>
<keyword evidence="4" id="KW-0808">Transferase</keyword>
<organism evidence="12 13">
    <name type="scientific">Ovis ammon polii</name>
    <dbReference type="NCBI Taxonomy" id="230172"/>
    <lineage>
        <taxon>Eukaryota</taxon>
        <taxon>Metazoa</taxon>
        <taxon>Chordata</taxon>
        <taxon>Craniata</taxon>
        <taxon>Vertebrata</taxon>
        <taxon>Euteleostomi</taxon>
        <taxon>Mammalia</taxon>
        <taxon>Eutheria</taxon>
        <taxon>Laurasiatheria</taxon>
        <taxon>Artiodactyla</taxon>
        <taxon>Ruminantia</taxon>
        <taxon>Pecora</taxon>
        <taxon>Bovidae</taxon>
        <taxon>Caprinae</taxon>
        <taxon>Ovis</taxon>
    </lineage>
</organism>
<keyword evidence="13" id="KW-1185">Reference proteome</keyword>
<keyword evidence="10" id="KW-0012">Acyltransferase</keyword>
<evidence type="ECO:0000256" key="4">
    <source>
        <dbReference type="ARBA" id="ARBA00022679"/>
    </source>
</evidence>
<dbReference type="GO" id="GO:0003846">
    <property type="term" value="F:2-acylglycerol O-acyltransferase activity"/>
    <property type="evidence" value="ECO:0007669"/>
    <property type="project" value="TreeGrafter"/>
</dbReference>
<keyword evidence="8" id="KW-0443">Lipid metabolism</keyword>
<comment type="subcellular location">
    <subcellularLocation>
        <location evidence="1">Endoplasmic reticulum membrane</location>
        <topology evidence="1">Multi-pass membrane protein</topology>
    </subcellularLocation>
</comment>
<gene>
    <name evidence="12" type="ORF">MG293_012256</name>
</gene>
<accession>A0AAD4TZC8</accession>
<evidence type="ECO:0000256" key="11">
    <source>
        <dbReference type="SAM" id="Phobius"/>
    </source>
</evidence>